<evidence type="ECO:0000313" key="3">
    <source>
        <dbReference type="Proteomes" id="UP001192346"/>
    </source>
</evidence>
<sequence>MILIELFNTIFSFVKDQYKNLLQLKNVDFSILKKMLTSLGSLCIVLFGFTEMIFSSVVLYFKKLF</sequence>
<keyword evidence="1" id="KW-0472">Membrane</keyword>
<keyword evidence="3" id="KW-1185">Reference proteome</keyword>
<protein>
    <recommendedName>
        <fullName evidence="4">Preprotein translocase subunit SecE</fullName>
    </recommendedName>
</protein>
<keyword evidence="1" id="KW-0812">Transmembrane</keyword>
<organism evidence="2 3">
    <name type="scientific">Texas Phoenix palm phytoplasma</name>
    <dbReference type="NCBI Taxonomy" id="176709"/>
    <lineage>
        <taxon>Bacteria</taxon>
        <taxon>Bacillati</taxon>
        <taxon>Mycoplasmatota</taxon>
        <taxon>Mollicutes</taxon>
        <taxon>Acholeplasmatales</taxon>
        <taxon>Acholeplasmataceae</taxon>
        <taxon>Candidatus Phytoplasma</taxon>
        <taxon>16SrIV (Coconut lethal yellows group)</taxon>
    </lineage>
</organism>
<accession>A0ABS5BI85</accession>
<name>A0ABS5BI85_9MOLU</name>
<evidence type="ECO:0000256" key="1">
    <source>
        <dbReference type="SAM" id="Phobius"/>
    </source>
</evidence>
<dbReference type="EMBL" id="VBRA02000006">
    <property type="protein sequence ID" value="MBP3059293.1"/>
    <property type="molecule type" value="Genomic_DNA"/>
</dbReference>
<feature type="transmembrane region" description="Helical" evidence="1">
    <location>
        <begin position="39"/>
        <end position="61"/>
    </location>
</feature>
<comment type="caution">
    <text evidence="2">The sequence shown here is derived from an EMBL/GenBank/DDBJ whole genome shotgun (WGS) entry which is preliminary data.</text>
</comment>
<gene>
    <name evidence="2" type="ORF">FEF22_000625</name>
</gene>
<keyword evidence="1" id="KW-1133">Transmembrane helix</keyword>
<dbReference type="RefSeq" id="WP_138107808.1">
    <property type="nucleotide sequence ID" value="NZ_VBRA02000006.1"/>
</dbReference>
<reference evidence="2" key="1">
    <citation type="submission" date="2019-10" db="EMBL/GenBank/DDBJ databases">
        <title>Whole Genome Sequencing and Characterization of Texas Phoenix Palm Decline Phytoplasma Belongs to Lethal Yellowing (16SrIV) Group.</title>
        <authorList>
            <person name="Bao M."/>
        </authorList>
    </citation>
    <scope>NUCLEOTIDE SEQUENCE [LARGE SCALE GENOMIC DNA]</scope>
    <source>
        <strain evidence="2">ACPD</strain>
    </source>
</reference>
<evidence type="ECO:0000313" key="2">
    <source>
        <dbReference type="EMBL" id="MBP3059293.1"/>
    </source>
</evidence>
<evidence type="ECO:0008006" key="4">
    <source>
        <dbReference type="Google" id="ProtNLM"/>
    </source>
</evidence>
<proteinExistence type="predicted"/>
<dbReference type="Proteomes" id="UP001192346">
    <property type="component" value="Unassembled WGS sequence"/>
</dbReference>